<gene>
    <name evidence="2" type="ORF">N4264_11550</name>
</gene>
<dbReference type="EMBL" id="CP104694">
    <property type="protein sequence ID" value="UXI70235.1"/>
    <property type="molecule type" value="Genomic_DNA"/>
</dbReference>
<proteinExistence type="predicted"/>
<evidence type="ECO:0000313" key="2">
    <source>
        <dbReference type="EMBL" id="UXI70235.1"/>
    </source>
</evidence>
<evidence type="ECO:0000313" key="3">
    <source>
        <dbReference type="Proteomes" id="UP001064632"/>
    </source>
</evidence>
<name>A0ABY6BMF5_9GAMM</name>
<sequence>MNVGKKVCSLICGITLALGLATTAPAQTPGADMWLRADVGVTISNGKVTHWGDQSGLGHHAYMTGTNVARQPQWVSGAINGLPVIRFGGTQSLYLSTPISPTQFTMFVVGKNSNPGEGFSMILGPGGNSPNNQLRWENGQNVLAVGTGNGMPAITADVGLTRDYHILAARYDGSRLNIYRNGALKLSTGLRTQGPWTLAQVGAWYSTHYLKGDLAEVVTYASALPDGDLQATTSYLRNKYFPAGKIAE</sequence>
<dbReference type="Proteomes" id="UP001064632">
    <property type="component" value="Chromosome"/>
</dbReference>
<feature type="chain" id="PRO_5046761719" evidence="1">
    <location>
        <begin position="27"/>
        <end position="248"/>
    </location>
</feature>
<keyword evidence="1" id="KW-0732">Signal</keyword>
<dbReference type="RefSeq" id="WP_261697186.1">
    <property type="nucleotide sequence ID" value="NZ_CP104694.1"/>
</dbReference>
<accession>A0ABY6BMF5</accession>
<protein>
    <submittedName>
        <fullName evidence="2">LamG domain-containing protein</fullName>
    </submittedName>
</protein>
<dbReference type="SUPFAM" id="SSF49899">
    <property type="entry name" value="Concanavalin A-like lectins/glucanases"/>
    <property type="match status" value="1"/>
</dbReference>
<evidence type="ECO:0000256" key="1">
    <source>
        <dbReference type="SAM" id="SignalP"/>
    </source>
</evidence>
<dbReference type="InterPro" id="IPR013320">
    <property type="entry name" value="ConA-like_dom_sf"/>
</dbReference>
<feature type="signal peptide" evidence="1">
    <location>
        <begin position="1"/>
        <end position="26"/>
    </location>
</feature>
<organism evidence="2 3">
    <name type="scientific">Tahibacter amnicola</name>
    <dbReference type="NCBI Taxonomy" id="2976241"/>
    <lineage>
        <taxon>Bacteria</taxon>
        <taxon>Pseudomonadati</taxon>
        <taxon>Pseudomonadota</taxon>
        <taxon>Gammaproteobacteria</taxon>
        <taxon>Lysobacterales</taxon>
        <taxon>Rhodanobacteraceae</taxon>
        <taxon>Tahibacter</taxon>
    </lineage>
</organism>
<dbReference type="Gene3D" id="2.60.120.200">
    <property type="match status" value="1"/>
</dbReference>
<keyword evidence="3" id="KW-1185">Reference proteome</keyword>
<reference evidence="2" key="1">
    <citation type="submission" date="2022-09" db="EMBL/GenBank/DDBJ databases">
        <title>Tahibacter sp. nov., isolated from a fresh water.</title>
        <authorList>
            <person name="Baek J.H."/>
            <person name="Lee J.K."/>
            <person name="Kim J.M."/>
            <person name="Jeon C.O."/>
        </authorList>
    </citation>
    <scope>NUCLEOTIDE SEQUENCE</scope>
    <source>
        <strain evidence="2">W38</strain>
    </source>
</reference>